<gene>
    <name evidence="2" type="ORF">SHERM_11077</name>
</gene>
<evidence type="ECO:0000256" key="1">
    <source>
        <dbReference type="SAM" id="MobiDB-lite"/>
    </source>
</evidence>
<feature type="non-terminal residue" evidence="2">
    <location>
        <position position="179"/>
    </location>
</feature>
<organism evidence="2 3">
    <name type="scientific">Striga hermonthica</name>
    <name type="common">Purple witchweed</name>
    <name type="synonym">Buchnera hermonthica</name>
    <dbReference type="NCBI Taxonomy" id="68872"/>
    <lineage>
        <taxon>Eukaryota</taxon>
        <taxon>Viridiplantae</taxon>
        <taxon>Streptophyta</taxon>
        <taxon>Embryophyta</taxon>
        <taxon>Tracheophyta</taxon>
        <taxon>Spermatophyta</taxon>
        <taxon>Magnoliopsida</taxon>
        <taxon>eudicotyledons</taxon>
        <taxon>Gunneridae</taxon>
        <taxon>Pentapetalae</taxon>
        <taxon>asterids</taxon>
        <taxon>lamiids</taxon>
        <taxon>Lamiales</taxon>
        <taxon>Orobanchaceae</taxon>
        <taxon>Buchnereae</taxon>
        <taxon>Striga</taxon>
    </lineage>
</organism>
<protein>
    <recommendedName>
        <fullName evidence="4">TTF-type domain-containing protein</fullName>
    </recommendedName>
</protein>
<accession>A0A9N7R309</accession>
<evidence type="ECO:0000313" key="2">
    <source>
        <dbReference type="EMBL" id="CAA0808854.1"/>
    </source>
</evidence>
<comment type="caution">
    <text evidence="2">The sequence shown here is derived from an EMBL/GenBank/DDBJ whole genome shotgun (WGS) entry which is preliminary data.</text>
</comment>
<dbReference type="AlphaFoldDB" id="A0A9N7R309"/>
<dbReference type="EMBL" id="CACSLK010003174">
    <property type="protein sequence ID" value="CAA0808854.1"/>
    <property type="molecule type" value="Genomic_DNA"/>
</dbReference>
<feature type="non-terminal residue" evidence="2">
    <location>
        <position position="1"/>
    </location>
</feature>
<reference evidence="2" key="1">
    <citation type="submission" date="2019-12" db="EMBL/GenBank/DDBJ databases">
        <authorList>
            <person name="Scholes J."/>
        </authorList>
    </citation>
    <scope>NUCLEOTIDE SEQUENCE</scope>
</reference>
<sequence length="179" mass="20641">HFLSGITHFANQLADSREKFLELDQGIDSNLLKSDQKHDQVEENKGEKDKGGPSIVEKADNQIQKSLRIEPVVFDINKLERDPGLRMPISSYPVEKIDEVRRTYVNYGPYQYIGEYPSSGSGKHSRCFQASWFKIFPSWLEYSPTSDAAFCLPCYLFNKPGKHHSQNTFFVDGFKNWKK</sequence>
<feature type="compositionally biased region" description="Basic and acidic residues" evidence="1">
    <location>
        <begin position="34"/>
        <end position="51"/>
    </location>
</feature>
<evidence type="ECO:0008006" key="4">
    <source>
        <dbReference type="Google" id="ProtNLM"/>
    </source>
</evidence>
<feature type="region of interest" description="Disordered" evidence="1">
    <location>
        <begin position="32"/>
        <end position="60"/>
    </location>
</feature>
<dbReference type="OrthoDB" id="912994at2759"/>
<dbReference type="Proteomes" id="UP001153555">
    <property type="component" value="Unassembled WGS sequence"/>
</dbReference>
<proteinExistence type="predicted"/>
<name>A0A9N7R309_STRHE</name>
<keyword evidence="3" id="KW-1185">Reference proteome</keyword>
<dbReference type="PANTHER" id="PTHR45749">
    <property type="match status" value="1"/>
</dbReference>
<evidence type="ECO:0000313" key="3">
    <source>
        <dbReference type="Proteomes" id="UP001153555"/>
    </source>
</evidence>
<dbReference type="PANTHER" id="PTHR45749:SF37">
    <property type="entry name" value="OS05G0311600 PROTEIN"/>
    <property type="match status" value="1"/>
</dbReference>